<comment type="function">
    <text evidence="6">2-oxoglutarate(2OG)-dependent dioxygenase that catalyzes the conversion of 2-oxoglutarate to succinate and CO(2) in an iron-dependent manner. However, does not couple 2OG turnover to the hydroxylation of acyl-coenzyme A derivatives, implying that it is not directly involved in phytanoyl coenzyme-A metabolism. Does not show detectable activity towards fatty acid CoA thioesters.</text>
</comment>
<reference evidence="9" key="1">
    <citation type="submission" date="2025-08" db="UniProtKB">
        <authorList>
            <consortium name="RefSeq"/>
        </authorList>
    </citation>
    <scope>IDENTIFICATION</scope>
    <source>
        <tissue evidence="9">Muscle</tissue>
    </source>
</reference>
<keyword evidence="3" id="KW-0408">Iron</keyword>
<dbReference type="PANTHER" id="PTHR20883">
    <property type="entry name" value="PHYTANOYL-COA DIOXYGENASE DOMAIN CONTAINING 1"/>
    <property type="match status" value="1"/>
</dbReference>
<evidence type="ECO:0000256" key="3">
    <source>
        <dbReference type="ARBA" id="ARBA00023004"/>
    </source>
</evidence>
<name>A0A455C9Q9_PHYMC</name>
<keyword evidence="8" id="KW-1185">Reference proteome</keyword>
<dbReference type="GeneID" id="102974064"/>
<feature type="region of interest" description="Disordered" evidence="7">
    <location>
        <begin position="275"/>
        <end position="296"/>
    </location>
</feature>
<comment type="cofactor">
    <cofactor evidence="1">
        <name>Fe cation</name>
        <dbReference type="ChEBI" id="CHEBI:24875"/>
    </cofactor>
</comment>
<gene>
    <name evidence="9" type="primary">PHYHD1</name>
</gene>
<keyword evidence="2" id="KW-0479">Metal-binding</keyword>
<evidence type="ECO:0000256" key="6">
    <source>
        <dbReference type="ARBA" id="ARBA00045487"/>
    </source>
</evidence>
<dbReference type="Gene3D" id="2.60.120.620">
    <property type="entry name" value="q2cbj1_9rhob like domain"/>
    <property type="match status" value="2"/>
</dbReference>
<comment type="similarity">
    <text evidence="4">Belongs to the PhyH family. PHYHD1 subfamily.</text>
</comment>
<accession>A0A455C9Q9</accession>
<evidence type="ECO:0000256" key="4">
    <source>
        <dbReference type="ARBA" id="ARBA00038356"/>
    </source>
</evidence>
<evidence type="ECO:0000313" key="8">
    <source>
        <dbReference type="Proteomes" id="UP000248484"/>
    </source>
</evidence>
<evidence type="ECO:0000256" key="2">
    <source>
        <dbReference type="ARBA" id="ARBA00022723"/>
    </source>
</evidence>
<keyword evidence="9" id="KW-0560">Oxidoreductase</keyword>
<dbReference type="GO" id="GO:0046872">
    <property type="term" value="F:metal ion binding"/>
    <property type="evidence" value="ECO:0007669"/>
    <property type="project" value="UniProtKB-KW"/>
</dbReference>
<protein>
    <recommendedName>
        <fullName evidence="5">Phytanoyl-CoA dioxygenase domain-containing protein 1</fullName>
    </recommendedName>
</protein>
<evidence type="ECO:0000256" key="1">
    <source>
        <dbReference type="ARBA" id="ARBA00001962"/>
    </source>
</evidence>
<dbReference type="InParanoid" id="A0A455C9Q9"/>
<dbReference type="PANTHER" id="PTHR20883:SF15">
    <property type="entry name" value="PHYTANOYL-COA DIOXYGENASE DOMAIN-CONTAINING PROTEIN 1"/>
    <property type="match status" value="1"/>
</dbReference>
<dbReference type="OrthoDB" id="445007at2759"/>
<dbReference type="Proteomes" id="UP000248484">
    <property type="component" value="Chromosome 13"/>
</dbReference>
<evidence type="ECO:0000313" key="9">
    <source>
        <dbReference type="RefSeq" id="XP_028353481.1"/>
    </source>
</evidence>
<keyword evidence="9" id="KW-0223">Dioxygenase</keyword>
<organism evidence="8 9">
    <name type="scientific">Physeter macrocephalus</name>
    <name type="common">Sperm whale</name>
    <name type="synonym">Physeter catodon</name>
    <dbReference type="NCBI Taxonomy" id="9755"/>
    <lineage>
        <taxon>Eukaryota</taxon>
        <taxon>Metazoa</taxon>
        <taxon>Chordata</taxon>
        <taxon>Craniata</taxon>
        <taxon>Vertebrata</taxon>
        <taxon>Euteleostomi</taxon>
        <taxon>Mammalia</taxon>
        <taxon>Eutheria</taxon>
        <taxon>Laurasiatheria</taxon>
        <taxon>Artiodactyla</taxon>
        <taxon>Whippomorpha</taxon>
        <taxon>Cetacea</taxon>
        <taxon>Odontoceti</taxon>
        <taxon>Physeteridae</taxon>
        <taxon>Physeter</taxon>
    </lineage>
</organism>
<dbReference type="GO" id="GO:0051213">
    <property type="term" value="F:dioxygenase activity"/>
    <property type="evidence" value="ECO:0007669"/>
    <property type="project" value="UniProtKB-KW"/>
</dbReference>
<proteinExistence type="inferred from homology"/>
<dbReference type="SUPFAM" id="SSF51197">
    <property type="entry name" value="Clavaminate synthase-like"/>
    <property type="match status" value="2"/>
</dbReference>
<dbReference type="InterPro" id="IPR008775">
    <property type="entry name" value="Phytyl_CoA_dOase-like"/>
</dbReference>
<dbReference type="CTD" id="254295"/>
<evidence type="ECO:0000256" key="7">
    <source>
        <dbReference type="SAM" id="MobiDB-lite"/>
    </source>
</evidence>
<dbReference type="Pfam" id="PF05721">
    <property type="entry name" value="PhyH"/>
    <property type="match status" value="2"/>
</dbReference>
<dbReference type="FunCoup" id="A0A455C9Q9">
    <property type="interactions" value="1150"/>
</dbReference>
<sequence>MAYLSPSQLQKFQEDGFLVLEGFWSADECVAMQRRIGEIVAEMDVPLHCRTEFSTQEEEQLRAQGSTDYFLSSGDKIRFFFEKGVFDEKGNFLVPPEKSINKIGHVVNNEKSDCSVPGPGLCLHTRQPVESYGSPGGRADPTVHRRKLRLKGEKSVLRVGQSKRQYQNCYQLCMPMTPSSGVSHTPPRCRLWPEVWASRCLWWCRACISLSNLTWAAKSPLTRTPPSCIRSLWAGCWACGLLWKTPHWRMAASGSSLAPTQVRPPASPCPLVPTPHRGGTPNKERLKSPPWPAGGVSRRMVRAPAGSAPGTSFLGTEPARDNSLFVPTPVRRGALVLIHGEVVHKSEQNFSDCSRQAYTFHLMEAAGTVWSPDNWACLLQVSVQTGRQEQEAGLAAFPEICLRLSLPQHNLPLEAVSRP</sequence>
<evidence type="ECO:0000256" key="5">
    <source>
        <dbReference type="ARBA" id="ARBA00039857"/>
    </source>
</evidence>
<dbReference type="RefSeq" id="XP_028353481.1">
    <property type="nucleotide sequence ID" value="XM_028497680.2"/>
</dbReference>
<dbReference type="AlphaFoldDB" id="A0A455C9Q9"/>